<dbReference type="AlphaFoldDB" id="A0A9D4IBC0"/>
<name>A0A9D4IBC0_DREPO</name>
<sequence>MALMFGRRVGMGDGDSGWCSVRLLGRPWTDVLSRAARVWMRVRLSREASAVGRSGLGRMRVRAGYGPRSVGALVRGRIRFTLETVTRSNCLLRLTDGR</sequence>
<accession>A0A9D4IBC0</accession>
<reference evidence="1" key="1">
    <citation type="journal article" date="2019" name="bioRxiv">
        <title>The Genome of the Zebra Mussel, Dreissena polymorpha: A Resource for Invasive Species Research.</title>
        <authorList>
            <person name="McCartney M.A."/>
            <person name="Auch B."/>
            <person name="Kono T."/>
            <person name="Mallez S."/>
            <person name="Zhang Y."/>
            <person name="Obille A."/>
            <person name="Becker A."/>
            <person name="Abrahante J.E."/>
            <person name="Garbe J."/>
            <person name="Badalamenti J.P."/>
            <person name="Herman A."/>
            <person name="Mangelson H."/>
            <person name="Liachko I."/>
            <person name="Sullivan S."/>
            <person name="Sone E.D."/>
            <person name="Koren S."/>
            <person name="Silverstein K.A.T."/>
            <person name="Beckman K.B."/>
            <person name="Gohl D.M."/>
        </authorList>
    </citation>
    <scope>NUCLEOTIDE SEQUENCE</scope>
    <source>
        <strain evidence="1">Duluth1</strain>
        <tissue evidence="1">Whole animal</tissue>
    </source>
</reference>
<organism evidence="1 2">
    <name type="scientific">Dreissena polymorpha</name>
    <name type="common">Zebra mussel</name>
    <name type="synonym">Mytilus polymorpha</name>
    <dbReference type="NCBI Taxonomy" id="45954"/>
    <lineage>
        <taxon>Eukaryota</taxon>
        <taxon>Metazoa</taxon>
        <taxon>Spiralia</taxon>
        <taxon>Lophotrochozoa</taxon>
        <taxon>Mollusca</taxon>
        <taxon>Bivalvia</taxon>
        <taxon>Autobranchia</taxon>
        <taxon>Heteroconchia</taxon>
        <taxon>Euheterodonta</taxon>
        <taxon>Imparidentia</taxon>
        <taxon>Neoheterodontei</taxon>
        <taxon>Myida</taxon>
        <taxon>Dreissenoidea</taxon>
        <taxon>Dreissenidae</taxon>
        <taxon>Dreissena</taxon>
    </lineage>
</organism>
<dbReference type="EMBL" id="JAIWYP010000010">
    <property type="protein sequence ID" value="KAH3753788.1"/>
    <property type="molecule type" value="Genomic_DNA"/>
</dbReference>
<proteinExistence type="predicted"/>
<comment type="caution">
    <text evidence="1">The sequence shown here is derived from an EMBL/GenBank/DDBJ whole genome shotgun (WGS) entry which is preliminary data.</text>
</comment>
<keyword evidence="2" id="KW-1185">Reference proteome</keyword>
<protein>
    <submittedName>
        <fullName evidence="1">Uncharacterized protein</fullName>
    </submittedName>
</protein>
<evidence type="ECO:0000313" key="1">
    <source>
        <dbReference type="EMBL" id="KAH3753788.1"/>
    </source>
</evidence>
<dbReference type="Proteomes" id="UP000828390">
    <property type="component" value="Unassembled WGS sequence"/>
</dbReference>
<gene>
    <name evidence="1" type="ORF">DPMN_188438</name>
</gene>
<reference evidence="1" key="2">
    <citation type="submission" date="2020-11" db="EMBL/GenBank/DDBJ databases">
        <authorList>
            <person name="McCartney M.A."/>
            <person name="Auch B."/>
            <person name="Kono T."/>
            <person name="Mallez S."/>
            <person name="Becker A."/>
            <person name="Gohl D.M."/>
            <person name="Silverstein K.A.T."/>
            <person name="Koren S."/>
            <person name="Bechman K.B."/>
            <person name="Herman A."/>
            <person name="Abrahante J.E."/>
            <person name="Garbe J."/>
        </authorList>
    </citation>
    <scope>NUCLEOTIDE SEQUENCE</scope>
    <source>
        <strain evidence="1">Duluth1</strain>
        <tissue evidence="1">Whole animal</tissue>
    </source>
</reference>
<evidence type="ECO:0000313" key="2">
    <source>
        <dbReference type="Proteomes" id="UP000828390"/>
    </source>
</evidence>